<reference evidence="2" key="2">
    <citation type="journal article" date="2021" name="Microbiome">
        <title>Successional dynamics and alternative stable states in a saline activated sludge microbial community over 9 years.</title>
        <authorList>
            <person name="Wang Y."/>
            <person name="Ye J."/>
            <person name="Ju F."/>
            <person name="Liu L."/>
            <person name="Boyd J.A."/>
            <person name="Deng Y."/>
            <person name="Parks D.H."/>
            <person name="Jiang X."/>
            <person name="Yin X."/>
            <person name="Woodcroft B.J."/>
            <person name="Tyson G.W."/>
            <person name="Hugenholtz P."/>
            <person name="Polz M.F."/>
            <person name="Zhang T."/>
        </authorList>
    </citation>
    <scope>NUCLEOTIDE SEQUENCE</scope>
    <source>
        <strain evidence="2">HKST-UBA17</strain>
    </source>
</reference>
<organism evidence="2 3">
    <name type="scientific">Candidatus Dojkabacteria bacterium</name>
    <dbReference type="NCBI Taxonomy" id="2099670"/>
    <lineage>
        <taxon>Bacteria</taxon>
        <taxon>Candidatus Dojkabacteria</taxon>
    </lineage>
</organism>
<proteinExistence type="predicted"/>
<dbReference type="EMBL" id="JAGQLN010000006">
    <property type="protein sequence ID" value="MCA9376721.1"/>
    <property type="molecule type" value="Genomic_DNA"/>
</dbReference>
<evidence type="ECO:0000313" key="3">
    <source>
        <dbReference type="Proteomes" id="UP000741282"/>
    </source>
</evidence>
<name>A0A955I1J5_9BACT</name>
<dbReference type="InterPro" id="IPR001845">
    <property type="entry name" value="HTH_ArsR_DNA-bd_dom"/>
</dbReference>
<accession>A0A955I1J5</accession>
<comment type="caution">
    <text evidence="2">The sequence shown here is derived from an EMBL/GenBank/DDBJ whole genome shotgun (WGS) entry which is preliminary data.</text>
</comment>
<evidence type="ECO:0000313" key="2">
    <source>
        <dbReference type="EMBL" id="MCA9376721.1"/>
    </source>
</evidence>
<evidence type="ECO:0000259" key="1">
    <source>
        <dbReference type="PROSITE" id="PS50987"/>
    </source>
</evidence>
<dbReference type="Gene3D" id="1.10.10.10">
    <property type="entry name" value="Winged helix-like DNA-binding domain superfamily/Winged helix DNA-binding domain"/>
    <property type="match status" value="1"/>
</dbReference>
<sequence>MLSKLFISKVRIKMLNQFLMDPQQEYHVRGLVRILEEEINAVRRELQNLESAGILISKRKGNKLFYKLDESCRYLVDLTRLMYQDRDDIVEIHTAISKVSNIQMALITENYLKNSYEHDYDIDMLILGEVDVNELTVAIKKIEEKLGKELRVTVLHQKDLEFSYKKRDDFLLNILRGDKIFLIGSDKDLI</sequence>
<dbReference type="InterPro" id="IPR036390">
    <property type="entry name" value="WH_DNA-bd_sf"/>
</dbReference>
<dbReference type="AlphaFoldDB" id="A0A955I1J5"/>
<dbReference type="Proteomes" id="UP000741282">
    <property type="component" value="Unassembled WGS sequence"/>
</dbReference>
<dbReference type="SMART" id="SM00418">
    <property type="entry name" value="HTH_ARSR"/>
    <property type="match status" value="1"/>
</dbReference>
<dbReference type="GO" id="GO:0003700">
    <property type="term" value="F:DNA-binding transcription factor activity"/>
    <property type="evidence" value="ECO:0007669"/>
    <property type="project" value="InterPro"/>
</dbReference>
<reference evidence="2" key="1">
    <citation type="submission" date="2020-04" db="EMBL/GenBank/DDBJ databases">
        <authorList>
            <person name="Zhang T."/>
        </authorList>
    </citation>
    <scope>NUCLEOTIDE SEQUENCE</scope>
    <source>
        <strain evidence="2">HKST-UBA17</strain>
    </source>
</reference>
<protein>
    <recommendedName>
        <fullName evidence="1">HTH arsR-type domain-containing protein</fullName>
    </recommendedName>
</protein>
<dbReference type="InterPro" id="IPR036388">
    <property type="entry name" value="WH-like_DNA-bd_sf"/>
</dbReference>
<dbReference type="PROSITE" id="PS50987">
    <property type="entry name" value="HTH_ARSR_2"/>
    <property type="match status" value="1"/>
</dbReference>
<gene>
    <name evidence="2" type="ORF">KC685_02255</name>
</gene>
<dbReference type="SUPFAM" id="SSF46785">
    <property type="entry name" value="Winged helix' DNA-binding domain"/>
    <property type="match status" value="1"/>
</dbReference>
<feature type="domain" description="HTH arsR-type" evidence="1">
    <location>
        <begin position="1"/>
        <end position="90"/>
    </location>
</feature>